<dbReference type="GO" id="GO:0016491">
    <property type="term" value="F:oxidoreductase activity"/>
    <property type="evidence" value="ECO:0007669"/>
    <property type="project" value="UniProtKB-KW"/>
</dbReference>
<dbReference type="PANTHER" id="PTHR43364:SF1">
    <property type="entry name" value="OXIDOREDUCTASE YDHF"/>
    <property type="match status" value="1"/>
</dbReference>
<dbReference type="InterPro" id="IPR020471">
    <property type="entry name" value="AKR"/>
</dbReference>
<dbReference type="InterPro" id="IPR050523">
    <property type="entry name" value="AKR_Detox_Biosynth"/>
</dbReference>
<dbReference type="Gene3D" id="3.20.20.100">
    <property type="entry name" value="NADP-dependent oxidoreductase domain"/>
    <property type="match status" value="1"/>
</dbReference>
<evidence type="ECO:0000313" key="6">
    <source>
        <dbReference type="Proteomes" id="UP000516361"/>
    </source>
</evidence>
<evidence type="ECO:0000259" key="4">
    <source>
        <dbReference type="Pfam" id="PF00248"/>
    </source>
</evidence>
<keyword evidence="1" id="KW-0521">NADP</keyword>
<proteinExistence type="inferred from homology"/>
<reference evidence="5 6" key="1">
    <citation type="submission" date="2018-06" db="EMBL/GenBank/DDBJ databases">
        <title>Genome sequencing of Oceanotoga sp. sy52.</title>
        <authorList>
            <person name="Mori K."/>
        </authorList>
    </citation>
    <scope>NUCLEOTIDE SEQUENCE [LARGE SCALE GENOMIC DNA]</scope>
    <source>
        <strain evidence="6">sy52</strain>
    </source>
</reference>
<evidence type="ECO:0000256" key="2">
    <source>
        <dbReference type="ARBA" id="ARBA00023002"/>
    </source>
</evidence>
<dbReference type="GO" id="GO:0005829">
    <property type="term" value="C:cytosol"/>
    <property type="evidence" value="ECO:0007669"/>
    <property type="project" value="TreeGrafter"/>
</dbReference>
<organism evidence="5 6">
    <name type="scientific">Tepiditoga spiralis</name>
    <dbReference type="NCBI Taxonomy" id="2108365"/>
    <lineage>
        <taxon>Bacteria</taxon>
        <taxon>Thermotogati</taxon>
        <taxon>Thermotogota</taxon>
        <taxon>Thermotogae</taxon>
        <taxon>Petrotogales</taxon>
        <taxon>Petrotogaceae</taxon>
        <taxon>Tepiditoga</taxon>
    </lineage>
</organism>
<accession>A0A7G1GBN5</accession>
<dbReference type="Pfam" id="PF00248">
    <property type="entry name" value="Aldo_ket_red"/>
    <property type="match status" value="1"/>
</dbReference>
<dbReference type="PANTHER" id="PTHR43364">
    <property type="entry name" value="NADH-SPECIFIC METHYLGLYOXAL REDUCTASE-RELATED"/>
    <property type="match status" value="1"/>
</dbReference>
<dbReference type="InterPro" id="IPR036812">
    <property type="entry name" value="NAD(P)_OxRdtase_dom_sf"/>
</dbReference>
<protein>
    <submittedName>
        <fullName evidence="5">Oxidoreductase</fullName>
    </submittedName>
</protein>
<gene>
    <name evidence="5" type="ORF">OSSY52_13500</name>
</gene>
<dbReference type="CDD" id="cd19092">
    <property type="entry name" value="AKR_BsYcsN_EcYdhF-like"/>
    <property type="match status" value="1"/>
</dbReference>
<evidence type="ECO:0000256" key="1">
    <source>
        <dbReference type="ARBA" id="ARBA00022857"/>
    </source>
</evidence>
<dbReference type="Proteomes" id="UP000516361">
    <property type="component" value="Chromosome"/>
</dbReference>
<comment type="similarity">
    <text evidence="3">Belongs to the aldo/keto reductase family. Aldo/keto reductase 2 subfamily.</text>
</comment>
<dbReference type="EMBL" id="AP018712">
    <property type="protein sequence ID" value="BBE31209.1"/>
    <property type="molecule type" value="Genomic_DNA"/>
</dbReference>
<evidence type="ECO:0000256" key="3">
    <source>
        <dbReference type="ARBA" id="ARBA00038157"/>
    </source>
</evidence>
<evidence type="ECO:0000313" key="5">
    <source>
        <dbReference type="EMBL" id="BBE31209.1"/>
    </source>
</evidence>
<dbReference type="InParanoid" id="A0A7G1GBN5"/>
<dbReference type="SUPFAM" id="SSF51430">
    <property type="entry name" value="NAD(P)-linked oxidoreductase"/>
    <property type="match status" value="1"/>
</dbReference>
<dbReference type="AlphaFoldDB" id="A0A7G1GBN5"/>
<dbReference type="InterPro" id="IPR023210">
    <property type="entry name" value="NADP_OxRdtase_dom"/>
</dbReference>
<dbReference type="KEGG" id="ocy:OSSY52_13500"/>
<feature type="domain" description="NADP-dependent oxidoreductase" evidence="4">
    <location>
        <begin position="17"/>
        <end position="289"/>
    </location>
</feature>
<dbReference type="RefSeq" id="WP_190613613.1">
    <property type="nucleotide sequence ID" value="NZ_AP018712.1"/>
</dbReference>
<sequence>MNTNEINLSNSGLILSKIVHGMMRLNTWNYTKKELLKLIEKDIDIGVTTFDHADIYGNYTCEKIFGEVLKDKKDLRRRIQIITKCGIVLSKKNHIKYYDTSKEHIIKSVETSLKNLNTDYIDLLLIHRPDPLMNPNKVAEAFNELKRDGKVLHFGVSNFTSQQFKMIESRLNFPLITNQIEVSPYNLSNFKNDEINFLMKKRVNPMAWSPNAGGLLFKPNDEKSKKLNNVLNEVAKELNLNSIDKVIYAWILNHPAGILPIIGSGKVERLKIAIDSLNIKLTKEQWFKIYTTSLGHNVY</sequence>
<dbReference type="FunCoup" id="A0A7G1GBN5">
    <property type="interactions" value="4"/>
</dbReference>
<keyword evidence="2" id="KW-0560">Oxidoreductase</keyword>
<name>A0A7G1GBN5_9BACT</name>
<dbReference type="PRINTS" id="PR00069">
    <property type="entry name" value="ALDKETRDTASE"/>
</dbReference>
<dbReference type="FunFam" id="3.20.20.100:FF:000008">
    <property type="entry name" value="Aldo/keto reductase family oxidoreductase"/>
    <property type="match status" value="1"/>
</dbReference>
<keyword evidence="6" id="KW-1185">Reference proteome</keyword>